<protein>
    <submittedName>
        <fullName evidence="1">Putative S-adenosyl-L-methionine (SAM)-MTase</fullName>
    </submittedName>
</protein>
<dbReference type="eggNOG" id="COG2226">
    <property type="taxonomic scope" value="Bacteria"/>
</dbReference>
<accession>A1ZJM1</accession>
<dbReference type="AlphaFoldDB" id="A1ZJM1"/>
<dbReference type="EMBL" id="AAWS01000011">
    <property type="protein sequence ID" value="EAY29324.1"/>
    <property type="molecule type" value="Genomic_DNA"/>
</dbReference>
<dbReference type="Gene3D" id="3.40.50.150">
    <property type="entry name" value="Vaccinia Virus protein VP39"/>
    <property type="match status" value="1"/>
</dbReference>
<dbReference type="OrthoDB" id="1524727at2"/>
<name>A1ZJM1_MICM2</name>
<evidence type="ECO:0000313" key="1">
    <source>
        <dbReference type="EMBL" id="EAY29324.1"/>
    </source>
</evidence>
<dbReference type="InterPro" id="IPR029063">
    <property type="entry name" value="SAM-dependent_MTases_sf"/>
</dbReference>
<dbReference type="Pfam" id="PF13489">
    <property type="entry name" value="Methyltransf_23"/>
    <property type="match status" value="1"/>
</dbReference>
<comment type="caution">
    <text evidence="1">The sequence shown here is derived from an EMBL/GenBank/DDBJ whole genome shotgun (WGS) entry which is preliminary data.</text>
</comment>
<reference evidence="1 2" key="1">
    <citation type="submission" date="2007-01" db="EMBL/GenBank/DDBJ databases">
        <authorList>
            <person name="Haygood M."/>
            <person name="Podell S."/>
            <person name="Anderson C."/>
            <person name="Hopkinson B."/>
            <person name="Roe K."/>
            <person name="Barbeau K."/>
            <person name="Gaasterland T."/>
            <person name="Ferriera S."/>
            <person name="Johnson J."/>
            <person name="Kravitz S."/>
            <person name="Beeson K."/>
            <person name="Sutton G."/>
            <person name="Rogers Y.-H."/>
            <person name="Friedman R."/>
            <person name="Frazier M."/>
            <person name="Venter J.C."/>
        </authorList>
    </citation>
    <scope>NUCLEOTIDE SEQUENCE [LARGE SCALE GENOMIC DNA]</scope>
    <source>
        <strain evidence="1 2">ATCC 23134</strain>
    </source>
</reference>
<dbReference type="SUPFAM" id="SSF53335">
    <property type="entry name" value="S-adenosyl-L-methionine-dependent methyltransferases"/>
    <property type="match status" value="1"/>
</dbReference>
<keyword evidence="2" id="KW-1185">Reference proteome</keyword>
<dbReference type="Proteomes" id="UP000004095">
    <property type="component" value="Unassembled WGS sequence"/>
</dbReference>
<gene>
    <name evidence="1" type="ORF">M23134_01380</name>
</gene>
<organism evidence="1 2">
    <name type="scientific">Microscilla marina ATCC 23134</name>
    <dbReference type="NCBI Taxonomy" id="313606"/>
    <lineage>
        <taxon>Bacteria</taxon>
        <taxon>Pseudomonadati</taxon>
        <taxon>Bacteroidota</taxon>
        <taxon>Cytophagia</taxon>
        <taxon>Cytophagales</taxon>
        <taxon>Microscillaceae</taxon>
        <taxon>Microscilla</taxon>
    </lineage>
</organism>
<sequence>MKSNIAQELKDSYDAQYKDPHIKKWRELGAKNKVQNIINITQGHSFDRVLEVGSGDGSILQELSRQNFAQELYSVEISQSGLEAIQARNIPQLKSVQLFDGYKVPFEDHSFDLVILTHVLEHVEFERLLLRELKRLAKHQVIEVPKDYRFGVDKKLKHFLAYGHINMYTPSSLRFLVKSEGFRILKNNTAIYSKDVYTFNKPSFTQKLKAQMVYLAKQALTHTPSVAFNHRYIDTITLFTESSDQGLDIM</sequence>
<dbReference type="RefSeq" id="WP_002696297.1">
    <property type="nucleotide sequence ID" value="NZ_AAWS01000011.1"/>
</dbReference>
<dbReference type="PANTHER" id="PTHR43861:SF6">
    <property type="entry name" value="METHYLTRANSFERASE TYPE 11"/>
    <property type="match status" value="1"/>
</dbReference>
<dbReference type="PANTHER" id="PTHR43861">
    <property type="entry name" value="TRANS-ACONITATE 2-METHYLTRANSFERASE-RELATED"/>
    <property type="match status" value="1"/>
</dbReference>
<proteinExistence type="predicted"/>
<dbReference type="CDD" id="cd02440">
    <property type="entry name" value="AdoMet_MTases"/>
    <property type="match status" value="1"/>
</dbReference>
<evidence type="ECO:0000313" key="2">
    <source>
        <dbReference type="Proteomes" id="UP000004095"/>
    </source>
</evidence>